<organism evidence="1 2">
    <name type="scientific">Bacillus subtilis subsp. subtilis</name>
    <dbReference type="NCBI Taxonomy" id="135461"/>
    <lineage>
        <taxon>Bacteria</taxon>
        <taxon>Bacillati</taxon>
        <taxon>Bacillota</taxon>
        <taxon>Bacilli</taxon>
        <taxon>Bacillales</taxon>
        <taxon>Bacillaceae</taxon>
        <taxon>Bacillus</taxon>
    </lineage>
</organism>
<sequence>MMIGKVRSAKKSIKQSDLFKRPKTADDEANIPQEVIAKQQQASEWLSQFDIK</sequence>
<protein>
    <submittedName>
        <fullName evidence="1">Uncharacterized protein</fullName>
    </submittedName>
</protein>
<comment type="caution">
    <text evidence="1">The sequence shown here is derived from an EMBL/GenBank/DDBJ whole genome shotgun (WGS) entry which is preliminary data.</text>
</comment>
<dbReference type="EMBL" id="JSXS01000125">
    <property type="protein sequence ID" value="KIL30413.1"/>
    <property type="molecule type" value="Genomic_DNA"/>
</dbReference>
<evidence type="ECO:0000313" key="2">
    <source>
        <dbReference type="Proteomes" id="UP000031970"/>
    </source>
</evidence>
<reference evidence="1 2" key="1">
    <citation type="submission" date="2014-11" db="EMBL/GenBank/DDBJ databases">
        <title>Draft Genome Sequences of Nine Bacillus subtilis Strains that Form Spores with High Heat-Resistance.</title>
        <authorList>
            <person name="Krawcyk A.O."/>
            <person name="Berendsen E.M."/>
            <person name="de Jong A."/>
            <person name="Holsappel S."/>
            <person name="Eijlander R.T."/>
            <person name="Wells-Bennik M."/>
            <person name="Kuipers O.P."/>
        </authorList>
    </citation>
    <scope>NUCLEOTIDE SEQUENCE [LARGE SCALE GENOMIC DNA]</scope>
    <source>
        <strain evidence="1 2">B4067</strain>
    </source>
</reference>
<dbReference type="AlphaFoldDB" id="A0ABD3ZQB7"/>
<dbReference type="RefSeq" id="WP_250533747.1">
    <property type="nucleotide sequence ID" value="NZ_JSXS01000125.1"/>
</dbReference>
<dbReference type="Proteomes" id="UP000031970">
    <property type="component" value="Unassembled WGS sequence"/>
</dbReference>
<accession>A0ABD3ZQB7</accession>
<name>A0ABD3ZQB7_BACIU</name>
<evidence type="ECO:0000313" key="1">
    <source>
        <dbReference type="EMBL" id="KIL30413.1"/>
    </source>
</evidence>
<proteinExistence type="predicted"/>
<gene>
    <name evidence="1" type="ORF">B4067_1347</name>
</gene>